<gene>
    <name evidence="1" type="ORF">ACRB68_64880</name>
</gene>
<keyword evidence="2" id="KW-1185">Reference proteome</keyword>
<name>A0A7K0C4K7_9ACTN</name>
<organism evidence="1 2">
    <name type="scientific">Actinomadura macrotermitis</name>
    <dbReference type="NCBI Taxonomy" id="2585200"/>
    <lineage>
        <taxon>Bacteria</taxon>
        <taxon>Bacillati</taxon>
        <taxon>Actinomycetota</taxon>
        <taxon>Actinomycetes</taxon>
        <taxon>Streptosporangiales</taxon>
        <taxon>Thermomonosporaceae</taxon>
        <taxon>Actinomadura</taxon>
    </lineage>
</organism>
<accession>A0A7K0C4K7</accession>
<reference evidence="1 2" key="1">
    <citation type="submission" date="2019-10" db="EMBL/GenBank/DDBJ databases">
        <title>Actinomadura rubteroloni sp. nov. and Actinomadura macrotermitis sp. nov., isolated from the gut of fungus growing-termite Macrotermes natalensis.</title>
        <authorList>
            <person name="Benndorf R."/>
            <person name="Martin K."/>
            <person name="Kuefner M."/>
            <person name="De Beer W."/>
            <person name="Kaster A.-K."/>
            <person name="Vollmers J."/>
            <person name="Poulsen M."/>
            <person name="Beemelmanns C."/>
        </authorList>
    </citation>
    <scope>NUCLEOTIDE SEQUENCE [LARGE SCALE GENOMIC DNA]</scope>
    <source>
        <strain evidence="1 2">RB68</strain>
    </source>
</reference>
<dbReference type="RefSeq" id="WP_153539124.1">
    <property type="nucleotide sequence ID" value="NZ_WEGH01000004.1"/>
</dbReference>
<sequence length="82" mass="8983">MDAPEDFCSVIDHIVDGPETQREPVAAFAYRRFERGSDAEGRMAAIMAALAGLTGKAEPRMTESPRYRVAREVTAGPQRVDS</sequence>
<dbReference type="Proteomes" id="UP000487268">
    <property type="component" value="Unassembled WGS sequence"/>
</dbReference>
<dbReference type="AlphaFoldDB" id="A0A7K0C4K7"/>
<comment type="caution">
    <text evidence="1">The sequence shown here is derived from an EMBL/GenBank/DDBJ whole genome shotgun (WGS) entry which is preliminary data.</text>
</comment>
<dbReference type="EMBL" id="WEGH01000004">
    <property type="protein sequence ID" value="MQY08381.1"/>
    <property type="molecule type" value="Genomic_DNA"/>
</dbReference>
<protein>
    <submittedName>
        <fullName evidence="1">Uncharacterized protein</fullName>
    </submittedName>
</protein>
<dbReference type="OrthoDB" id="1493813at2"/>
<evidence type="ECO:0000313" key="1">
    <source>
        <dbReference type="EMBL" id="MQY08381.1"/>
    </source>
</evidence>
<evidence type="ECO:0000313" key="2">
    <source>
        <dbReference type="Proteomes" id="UP000487268"/>
    </source>
</evidence>
<proteinExistence type="predicted"/>